<dbReference type="Proteomes" id="UP000818029">
    <property type="component" value="Chromosome D05"/>
</dbReference>
<dbReference type="GeneID" id="121216804"/>
<evidence type="ECO:0000313" key="1">
    <source>
        <dbReference type="Proteomes" id="UP000818029"/>
    </source>
</evidence>
<dbReference type="Pfam" id="PF14223">
    <property type="entry name" value="Retrotran_gag_2"/>
    <property type="match status" value="1"/>
</dbReference>
<proteinExistence type="predicted"/>
<name>A0ABM2ZZU7_GOSHI</name>
<evidence type="ECO:0000313" key="2">
    <source>
        <dbReference type="RefSeq" id="XP_040948149.1"/>
    </source>
</evidence>
<gene>
    <name evidence="2" type="primary">LOC121216804</name>
</gene>
<keyword evidence="1" id="KW-1185">Reference proteome</keyword>
<dbReference type="PANTHER" id="PTHR47592">
    <property type="entry name" value="PBF68 PROTEIN"/>
    <property type="match status" value="1"/>
</dbReference>
<dbReference type="RefSeq" id="XP_040948149.1">
    <property type="nucleotide sequence ID" value="XM_041092215.1"/>
</dbReference>
<organism evidence="1 2">
    <name type="scientific">Gossypium hirsutum</name>
    <name type="common">Upland cotton</name>
    <name type="synonym">Gossypium mexicanum</name>
    <dbReference type="NCBI Taxonomy" id="3635"/>
    <lineage>
        <taxon>Eukaryota</taxon>
        <taxon>Viridiplantae</taxon>
        <taxon>Streptophyta</taxon>
        <taxon>Embryophyta</taxon>
        <taxon>Tracheophyta</taxon>
        <taxon>Spermatophyta</taxon>
        <taxon>Magnoliopsida</taxon>
        <taxon>eudicotyledons</taxon>
        <taxon>Gunneridae</taxon>
        <taxon>Pentapetalae</taxon>
        <taxon>rosids</taxon>
        <taxon>malvids</taxon>
        <taxon>Malvales</taxon>
        <taxon>Malvaceae</taxon>
        <taxon>Malvoideae</taxon>
        <taxon>Gossypium</taxon>
    </lineage>
</organism>
<protein>
    <submittedName>
        <fullName evidence="2">Uncharacterized protein</fullName>
    </submittedName>
</protein>
<sequence length="151" mass="17726">MVIFFEQLEVNYVLFIPSIAKEARDSATIPRDSDINAITKDKDNRMKKYRGDDAGIKNYVIGEWLKFHMTDDKPITDQVDAYKKLVSDILVEGMQMCEILQINVLIEKLSKSWYDYRNLLKHKKRNISSKELISYTKIEEANHFKDKALFT</sequence>
<accession>A0ABM2ZZU7</accession>
<reference evidence="1" key="1">
    <citation type="journal article" date="2020" name="Nat. Genet.">
        <title>Genomic diversifications of five Gossypium allopolyploid species and their impact on cotton improvement.</title>
        <authorList>
            <person name="Chen Z.J."/>
            <person name="Sreedasyam A."/>
            <person name="Ando A."/>
            <person name="Song Q."/>
            <person name="De Santiago L.M."/>
            <person name="Hulse-Kemp A.M."/>
            <person name="Ding M."/>
            <person name="Ye W."/>
            <person name="Kirkbride R.C."/>
            <person name="Jenkins J."/>
            <person name="Plott C."/>
            <person name="Lovell J."/>
            <person name="Lin Y.M."/>
            <person name="Vaughn R."/>
            <person name="Liu B."/>
            <person name="Simpson S."/>
            <person name="Scheffler B.E."/>
            <person name="Wen L."/>
            <person name="Saski C.A."/>
            <person name="Grover C.E."/>
            <person name="Hu G."/>
            <person name="Conover J.L."/>
            <person name="Carlson J.W."/>
            <person name="Shu S."/>
            <person name="Boston L.B."/>
            <person name="Williams M."/>
            <person name="Peterson D.G."/>
            <person name="McGee K."/>
            <person name="Jones D.C."/>
            <person name="Wendel J.F."/>
            <person name="Stelly D.M."/>
            <person name="Grimwood J."/>
            <person name="Schmutz J."/>
        </authorList>
    </citation>
    <scope>NUCLEOTIDE SEQUENCE [LARGE SCALE GENOMIC DNA]</scope>
    <source>
        <strain evidence="1">cv. TM-1</strain>
    </source>
</reference>
<dbReference type="PANTHER" id="PTHR47592:SF30">
    <property type="entry name" value="CCHC-TYPE DOMAIN-CONTAINING PROTEIN"/>
    <property type="match status" value="1"/>
</dbReference>
<reference evidence="2" key="2">
    <citation type="submission" date="2025-08" db="UniProtKB">
        <authorList>
            <consortium name="RefSeq"/>
        </authorList>
    </citation>
    <scope>IDENTIFICATION</scope>
</reference>